<evidence type="ECO:0000313" key="3">
    <source>
        <dbReference type="Proteomes" id="UP000650467"/>
    </source>
</evidence>
<name>A0A835SQL9_CHLIN</name>
<protein>
    <submittedName>
        <fullName evidence="2">Uncharacterized protein</fullName>
    </submittedName>
</protein>
<proteinExistence type="predicted"/>
<dbReference type="AlphaFoldDB" id="A0A835SQL9"/>
<feature type="chain" id="PRO_5032866791" evidence="1">
    <location>
        <begin position="20"/>
        <end position="523"/>
    </location>
</feature>
<accession>A0A835SQL9</accession>
<dbReference type="InterPro" id="IPR002591">
    <property type="entry name" value="Phosphodiest/P_Trfase"/>
</dbReference>
<keyword evidence="1" id="KW-0732">Signal</keyword>
<dbReference type="Pfam" id="PF01663">
    <property type="entry name" value="Phosphodiest"/>
    <property type="match status" value="1"/>
</dbReference>
<dbReference type="Gene3D" id="3.40.720.10">
    <property type="entry name" value="Alkaline Phosphatase, subunit A"/>
    <property type="match status" value="2"/>
</dbReference>
<evidence type="ECO:0000256" key="1">
    <source>
        <dbReference type="SAM" id="SignalP"/>
    </source>
</evidence>
<dbReference type="EMBL" id="JAEHOC010000037">
    <property type="protein sequence ID" value="KAG2427938.1"/>
    <property type="molecule type" value="Genomic_DNA"/>
</dbReference>
<dbReference type="Proteomes" id="UP000650467">
    <property type="component" value="Unassembled WGS sequence"/>
</dbReference>
<reference evidence="2" key="1">
    <citation type="journal article" date="2020" name="bioRxiv">
        <title>Comparative genomics of Chlamydomonas.</title>
        <authorList>
            <person name="Craig R.J."/>
            <person name="Hasan A.R."/>
            <person name="Ness R.W."/>
            <person name="Keightley P.D."/>
        </authorList>
    </citation>
    <scope>NUCLEOTIDE SEQUENCE</scope>
    <source>
        <strain evidence="2">SAG 7.73</strain>
    </source>
</reference>
<comment type="caution">
    <text evidence="2">The sequence shown here is derived from an EMBL/GenBank/DDBJ whole genome shotgun (WGS) entry which is preliminary data.</text>
</comment>
<gene>
    <name evidence="2" type="ORF">HXX76_011925</name>
</gene>
<organism evidence="2 3">
    <name type="scientific">Chlamydomonas incerta</name>
    <dbReference type="NCBI Taxonomy" id="51695"/>
    <lineage>
        <taxon>Eukaryota</taxon>
        <taxon>Viridiplantae</taxon>
        <taxon>Chlorophyta</taxon>
        <taxon>core chlorophytes</taxon>
        <taxon>Chlorophyceae</taxon>
        <taxon>CS clade</taxon>
        <taxon>Chlamydomonadales</taxon>
        <taxon>Chlamydomonadaceae</taxon>
        <taxon>Chlamydomonas</taxon>
    </lineage>
</organism>
<sequence length="523" mass="55081">MSTLRLALLLVLAAGPALASYRMPPAMSYMHRPPPAKKMSKAENMVESVVLLSIDGLHSGDLTWWLQNRPMSALAKLAMSGVVYPQAFVKGITDSFPGVLALLTGGSSKSHGVYYDDSYSRALWCPGTPCNGSKPTGPPGCELVFDESLDYNLSDPNGGRTGINGDSINPAALPLDQDCKPVYPHQLLTANTIFEVAKSAGLRTAWTDKHPAYDLVQGPSGKGVDQLYTPEINTDFMGADFTHHADQIPMYDALHAEAISSWALGFDYQGNPQSGWGVPAIFGGNFQSVSVVAKLYSPAAYEADGVTPAASLLAALEDVDGFVGRIAAYVDVAGRTPSTAFVVTAKHGNAPRKAADLKLLPDTLVPNALTAAGIKPAQVTQDTVSLIWLEDASQLQAAVKVLEANATALGIAEVIYGSALQAFAGDPATSPTAPHIVTRVIPGVVYVGNPAKHSKAGDHGGLNDDDTHVALLVSKCGQKPKTVTDRVETRQVAPTVLKLLGLDHTKLTACMTEGCDPLPGLDY</sequence>
<dbReference type="SUPFAM" id="SSF53649">
    <property type="entry name" value="Alkaline phosphatase-like"/>
    <property type="match status" value="1"/>
</dbReference>
<evidence type="ECO:0000313" key="2">
    <source>
        <dbReference type="EMBL" id="KAG2427938.1"/>
    </source>
</evidence>
<dbReference type="OrthoDB" id="2118639at2759"/>
<feature type="signal peptide" evidence="1">
    <location>
        <begin position="1"/>
        <end position="19"/>
    </location>
</feature>
<keyword evidence="3" id="KW-1185">Reference proteome</keyword>
<dbReference type="InterPro" id="IPR017850">
    <property type="entry name" value="Alkaline_phosphatase_core_sf"/>
</dbReference>